<accession>A0A0F9LRD6</accession>
<proteinExistence type="predicted"/>
<dbReference type="AlphaFoldDB" id="A0A0F9LRD6"/>
<comment type="caution">
    <text evidence="1">The sequence shown here is derived from an EMBL/GenBank/DDBJ whole genome shotgun (WGS) entry which is preliminary data.</text>
</comment>
<reference evidence="1" key="1">
    <citation type="journal article" date="2015" name="Nature">
        <title>Complex archaea that bridge the gap between prokaryotes and eukaryotes.</title>
        <authorList>
            <person name="Spang A."/>
            <person name="Saw J.H."/>
            <person name="Jorgensen S.L."/>
            <person name="Zaremba-Niedzwiedzka K."/>
            <person name="Martijn J."/>
            <person name="Lind A.E."/>
            <person name="van Eijk R."/>
            <person name="Schleper C."/>
            <person name="Guy L."/>
            <person name="Ettema T.J."/>
        </authorList>
    </citation>
    <scope>NUCLEOTIDE SEQUENCE</scope>
</reference>
<organism evidence="1">
    <name type="scientific">marine sediment metagenome</name>
    <dbReference type="NCBI Taxonomy" id="412755"/>
    <lineage>
        <taxon>unclassified sequences</taxon>
        <taxon>metagenomes</taxon>
        <taxon>ecological metagenomes</taxon>
    </lineage>
</organism>
<sequence length="68" mass="7814">MQKLTRKKRYRFRHKRKGTFEGIYLKTEKLDADDPQDKEVLIVAIDTADGTGAEWLRRVKGAMSTTSG</sequence>
<dbReference type="EMBL" id="LAZR01010441">
    <property type="protein sequence ID" value="KKM66930.1"/>
    <property type="molecule type" value="Genomic_DNA"/>
</dbReference>
<gene>
    <name evidence="1" type="ORF">LCGC14_1476200</name>
</gene>
<feature type="non-terminal residue" evidence="1">
    <location>
        <position position="68"/>
    </location>
</feature>
<protein>
    <submittedName>
        <fullName evidence="1">Uncharacterized protein</fullName>
    </submittedName>
</protein>
<name>A0A0F9LRD6_9ZZZZ</name>
<evidence type="ECO:0000313" key="1">
    <source>
        <dbReference type="EMBL" id="KKM66930.1"/>
    </source>
</evidence>